<evidence type="ECO:0000313" key="1">
    <source>
        <dbReference type="EMBL" id="ABW97914.1"/>
    </source>
</evidence>
<evidence type="ECO:0008006" key="3">
    <source>
        <dbReference type="Google" id="ProtNLM"/>
    </source>
</evidence>
<sequence>MESQNIYNNIIKYLEMLFIQLEIKTSKQLKRLVSQYCMEYLENIFFLLGIFCEKISKTTLSEEDFLFIIEKLQLKRYKGEICEEKKRTQTENFCFEKFYS</sequence>
<dbReference type="Proteomes" id="UP000243127">
    <property type="component" value="Nucleomorph 1"/>
</dbReference>
<reference evidence="1 2" key="1">
    <citation type="journal article" date="2007" name="Proc. Natl. Acad. Sci. U.S.A.">
        <title>Nucleomorph genome of Hemiselmis andersenii reveals complete intron loss and compaction as a driver of protein structure and function.</title>
        <authorList>
            <person name="Lane C.E."/>
            <person name="van den Heuvel K."/>
            <person name="Kozera C."/>
            <person name="Curtis B.A."/>
            <person name="Parsons B.J."/>
            <person name="Bowman S."/>
            <person name="Archibald J.M."/>
        </authorList>
    </citation>
    <scope>NUCLEOTIDE SEQUENCE [LARGE SCALE GENOMIC DNA]</scope>
    <source>
        <strain evidence="1 2">CCMP644</strain>
    </source>
</reference>
<dbReference type="AlphaFoldDB" id="A9BK81"/>
<organism evidence="1 2">
    <name type="scientific">Hemiselmis andersenii</name>
    <name type="common">Cryptophyte alga</name>
    <dbReference type="NCBI Taxonomy" id="464988"/>
    <lineage>
        <taxon>Eukaryota</taxon>
        <taxon>Cryptophyceae</taxon>
        <taxon>Cryptomonadales</taxon>
        <taxon>Hemiselmidaceae</taxon>
        <taxon>Hemiselmis</taxon>
    </lineage>
</organism>
<protein>
    <recommendedName>
        <fullName evidence="3">Taf13</fullName>
    </recommendedName>
</protein>
<name>A9BK81_HEMAN</name>
<keyword evidence="1" id="KW-0542">Nucleomorph</keyword>
<evidence type="ECO:0000313" key="2">
    <source>
        <dbReference type="Proteomes" id="UP000243127"/>
    </source>
</evidence>
<gene>
    <name evidence="1" type="ORF">HAN_1g69</name>
</gene>
<proteinExistence type="predicted"/>
<geneLocation type="nucleomorph" evidence="1"/>
<accession>A9BK81</accession>
<dbReference type="GeneID" id="5739588"/>
<dbReference type="RefSeq" id="XP_001712239.1">
    <property type="nucleotide sequence ID" value="XM_001712187.1"/>
</dbReference>
<dbReference type="EMBL" id="CP000881">
    <property type="protein sequence ID" value="ABW97914.1"/>
    <property type="molecule type" value="Genomic_DNA"/>
</dbReference>